<name>A0A2K1X3M1_POPTR</name>
<keyword evidence="2" id="KW-1185">Reference proteome</keyword>
<dbReference type="EMBL" id="CM009306">
    <property type="protein sequence ID" value="PNS95370.1"/>
    <property type="molecule type" value="Genomic_DNA"/>
</dbReference>
<proteinExistence type="predicted"/>
<dbReference type="AlphaFoldDB" id="A0A2K1X3M1"/>
<organism evidence="1 2">
    <name type="scientific">Populus trichocarpa</name>
    <name type="common">Western balsam poplar</name>
    <name type="synonym">Populus balsamifera subsp. trichocarpa</name>
    <dbReference type="NCBI Taxonomy" id="3694"/>
    <lineage>
        <taxon>Eukaryota</taxon>
        <taxon>Viridiplantae</taxon>
        <taxon>Streptophyta</taxon>
        <taxon>Embryophyta</taxon>
        <taxon>Tracheophyta</taxon>
        <taxon>Spermatophyta</taxon>
        <taxon>Magnoliopsida</taxon>
        <taxon>eudicotyledons</taxon>
        <taxon>Gunneridae</taxon>
        <taxon>Pentapetalae</taxon>
        <taxon>rosids</taxon>
        <taxon>fabids</taxon>
        <taxon>Malpighiales</taxon>
        <taxon>Salicaceae</taxon>
        <taxon>Saliceae</taxon>
        <taxon>Populus</taxon>
    </lineage>
</organism>
<dbReference type="Proteomes" id="UP000006729">
    <property type="component" value="Chromosome 17"/>
</dbReference>
<evidence type="ECO:0000313" key="1">
    <source>
        <dbReference type="EMBL" id="PNS95370.1"/>
    </source>
</evidence>
<gene>
    <name evidence="1" type="ORF">POPTR_017G054100</name>
</gene>
<evidence type="ECO:0000313" key="2">
    <source>
        <dbReference type="Proteomes" id="UP000006729"/>
    </source>
</evidence>
<dbReference type="InParanoid" id="A0A2K1X3M1"/>
<reference evidence="1 2" key="1">
    <citation type="journal article" date="2006" name="Science">
        <title>The genome of black cottonwood, Populus trichocarpa (Torr. &amp; Gray).</title>
        <authorList>
            <person name="Tuskan G.A."/>
            <person name="Difazio S."/>
            <person name="Jansson S."/>
            <person name="Bohlmann J."/>
            <person name="Grigoriev I."/>
            <person name="Hellsten U."/>
            <person name="Putnam N."/>
            <person name="Ralph S."/>
            <person name="Rombauts S."/>
            <person name="Salamov A."/>
            <person name="Schein J."/>
            <person name="Sterck L."/>
            <person name="Aerts A."/>
            <person name="Bhalerao R.R."/>
            <person name="Bhalerao R.P."/>
            <person name="Blaudez D."/>
            <person name="Boerjan W."/>
            <person name="Brun A."/>
            <person name="Brunner A."/>
            <person name="Busov V."/>
            <person name="Campbell M."/>
            <person name="Carlson J."/>
            <person name="Chalot M."/>
            <person name="Chapman J."/>
            <person name="Chen G.L."/>
            <person name="Cooper D."/>
            <person name="Coutinho P.M."/>
            <person name="Couturier J."/>
            <person name="Covert S."/>
            <person name="Cronk Q."/>
            <person name="Cunningham R."/>
            <person name="Davis J."/>
            <person name="Degroeve S."/>
            <person name="Dejardin A."/>
            <person name="Depamphilis C."/>
            <person name="Detter J."/>
            <person name="Dirks B."/>
            <person name="Dubchak I."/>
            <person name="Duplessis S."/>
            <person name="Ehlting J."/>
            <person name="Ellis B."/>
            <person name="Gendler K."/>
            <person name="Goodstein D."/>
            <person name="Gribskov M."/>
            <person name="Grimwood J."/>
            <person name="Groover A."/>
            <person name="Gunter L."/>
            <person name="Hamberger B."/>
            <person name="Heinze B."/>
            <person name="Helariutta Y."/>
            <person name="Henrissat B."/>
            <person name="Holligan D."/>
            <person name="Holt R."/>
            <person name="Huang W."/>
            <person name="Islam-Faridi N."/>
            <person name="Jones S."/>
            <person name="Jones-Rhoades M."/>
            <person name="Jorgensen R."/>
            <person name="Joshi C."/>
            <person name="Kangasjarvi J."/>
            <person name="Karlsson J."/>
            <person name="Kelleher C."/>
            <person name="Kirkpatrick R."/>
            <person name="Kirst M."/>
            <person name="Kohler A."/>
            <person name="Kalluri U."/>
            <person name="Larimer F."/>
            <person name="Leebens-Mack J."/>
            <person name="Leple J.C."/>
            <person name="Locascio P."/>
            <person name="Lou Y."/>
            <person name="Lucas S."/>
            <person name="Martin F."/>
            <person name="Montanini B."/>
            <person name="Napoli C."/>
            <person name="Nelson D.R."/>
            <person name="Nelson C."/>
            <person name="Nieminen K."/>
            <person name="Nilsson O."/>
            <person name="Pereda V."/>
            <person name="Peter G."/>
            <person name="Philippe R."/>
            <person name="Pilate G."/>
            <person name="Poliakov A."/>
            <person name="Razumovskaya J."/>
            <person name="Richardson P."/>
            <person name="Rinaldi C."/>
            <person name="Ritland K."/>
            <person name="Rouze P."/>
            <person name="Ryaboy D."/>
            <person name="Schmutz J."/>
            <person name="Schrader J."/>
            <person name="Segerman B."/>
            <person name="Shin H."/>
            <person name="Siddiqui A."/>
            <person name="Sterky F."/>
            <person name="Terry A."/>
            <person name="Tsai C.J."/>
            <person name="Uberbacher E."/>
            <person name="Unneberg P."/>
            <person name="Vahala J."/>
            <person name="Wall K."/>
            <person name="Wessler S."/>
            <person name="Yang G."/>
            <person name="Yin T."/>
            <person name="Douglas C."/>
            <person name="Marra M."/>
            <person name="Sandberg G."/>
            <person name="Van de Peer Y."/>
            <person name="Rokhsar D."/>
        </authorList>
    </citation>
    <scope>NUCLEOTIDE SEQUENCE [LARGE SCALE GENOMIC DNA]</scope>
    <source>
        <strain evidence="2">cv. Nisqually</strain>
    </source>
</reference>
<sequence length="112" mass="12781">MGGGCGRVAHLESLDVLKESCHVIKFHFSLQNCNLLFKFVHPEVGEWSYVRTLQGAFVEGDWKWRNKLDSTVLLFLSCHPSEREDLVSTLDNKEVLIVFSFGAAKMEVEKNH</sequence>
<protein>
    <submittedName>
        <fullName evidence="1">Uncharacterized protein</fullName>
    </submittedName>
</protein>
<accession>A0A2K1X3M1</accession>